<dbReference type="OrthoDB" id="9182252at2"/>
<keyword evidence="3" id="KW-1185">Reference proteome</keyword>
<evidence type="ECO:0000256" key="1">
    <source>
        <dbReference type="SAM" id="MobiDB-lite"/>
    </source>
</evidence>
<reference evidence="2 3" key="1">
    <citation type="submission" date="2019-04" db="EMBL/GenBank/DDBJ databases">
        <title>Azoarcus nasutitermitis sp. nov. isolated from termite nest.</title>
        <authorList>
            <person name="Lin S.-Y."/>
            <person name="Hameed A."/>
            <person name="Hsu Y.-H."/>
            <person name="Young C.-C."/>
        </authorList>
    </citation>
    <scope>NUCLEOTIDE SEQUENCE [LARGE SCALE GENOMIC DNA]</scope>
    <source>
        <strain evidence="2 3">CC-YHH838</strain>
    </source>
</reference>
<sequence length="465" mass="48984">MEEARLTAAERPSPAASGGAGASTASQAIAGLQALAASLRGLMIPDRLPPSARLSLISQLEDDARENLARVLDHPAGLPSRGLAGWPRLADEACAVSGMLLDAYAGLAGQGGASEDVAEQIDLRLCAAAAQRVKWEFLSCGPRHATLWRLIGELRGRRPEHRALHAEYLRAVAYASCGMDQIPPNAVGAVDRLIDLLLPHLSLLSSPAGSSLYGIVPADGEPPRRLVEHGEQMAGMLHLIPGAAVRILNGLSGQLAQGSVPAELAGNGRHGEAGLALALQTLLRHWSSMPPLRRYRRHLLDGRLEAVRGFDELKTLLQGGACTSASGEWQMYDVSRGGIGALVPRAGDDAVQMGDLVGLRSADGDAWHLGIVRRKRATGEGRLVGVETVSQRPEIISADDGRAAAEVLLCDPLLKGEAVRVLVSPDALMSGVPLFVSANGGLHKLKPLDAAASGRDFELRVYQVL</sequence>
<dbReference type="AlphaFoldDB" id="A0A4S4AWD3"/>
<feature type="compositionally biased region" description="Low complexity" evidence="1">
    <location>
        <begin position="9"/>
        <end position="22"/>
    </location>
</feature>
<proteinExistence type="predicted"/>
<organism evidence="2 3">
    <name type="scientific">Pseudothauera nasutitermitis</name>
    <dbReference type="NCBI Taxonomy" id="2565930"/>
    <lineage>
        <taxon>Bacteria</taxon>
        <taxon>Pseudomonadati</taxon>
        <taxon>Pseudomonadota</taxon>
        <taxon>Betaproteobacteria</taxon>
        <taxon>Rhodocyclales</taxon>
        <taxon>Zoogloeaceae</taxon>
        <taxon>Pseudothauera</taxon>
    </lineage>
</organism>
<feature type="region of interest" description="Disordered" evidence="1">
    <location>
        <begin position="1"/>
        <end position="22"/>
    </location>
</feature>
<name>A0A4S4AWD3_9RHOO</name>
<comment type="caution">
    <text evidence="2">The sequence shown here is derived from an EMBL/GenBank/DDBJ whole genome shotgun (WGS) entry which is preliminary data.</text>
</comment>
<evidence type="ECO:0000313" key="3">
    <source>
        <dbReference type="Proteomes" id="UP000308430"/>
    </source>
</evidence>
<dbReference type="RefSeq" id="WP_136348716.1">
    <property type="nucleotide sequence ID" value="NZ_SSOC01000005.1"/>
</dbReference>
<dbReference type="EMBL" id="SSOC01000005">
    <property type="protein sequence ID" value="THF63555.1"/>
    <property type="molecule type" value="Genomic_DNA"/>
</dbReference>
<evidence type="ECO:0000313" key="2">
    <source>
        <dbReference type="EMBL" id="THF63555.1"/>
    </source>
</evidence>
<evidence type="ECO:0008006" key="4">
    <source>
        <dbReference type="Google" id="ProtNLM"/>
    </source>
</evidence>
<accession>A0A4S4AWD3</accession>
<dbReference type="Proteomes" id="UP000308430">
    <property type="component" value="Unassembled WGS sequence"/>
</dbReference>
<protein>
    <recommendedName>
        <fullName evidence="4">PilZ domain-containing protein</fullName>
    </recommendedName>
</protein>
<gene>
    <name evidence="2" type="ORF">E6C76_13225</name>
</gene>